<keyword evidence="2" id="KW-1185">Reference proteome</keyword>
<name>A0A1I4SS06_9BACT</name>
<proteinExistence type="predicted"/>
<dbReference type="STRING" id="39841.SAMN05660836_01129"/>
<evidence type="ECO:0000313" key="1">
    <source>
        <dbReference type="EMBL" id="SFM67157.1"/>
    </source>
</evidence>
<sequence length="438" mass="49341">MRSYLEKIPIPARRVLVLYVFQDRVWIVAAGRNGGSWTVGPLEEIRHHGSENLGLISERIAELVKSDRSALMVVLSREFYNTTRTTYPAGVLDNLHRIIEYERQEHTLHRDVDDLVIYKNFKPLVSGRGDSVLVNILWTEKSSYGRFIQLLPADSFVSWTIVPDCLLVEAFAESVGLEDTWVVIPCGSGSFGAYHVGRGGVTESALIGPDGSISRMLFLQKLSGAKGIVGVSENFLDANVRIVESGEFIGNALKGFLKGTRIYGFEGSVRLGLPRVPRSLIPLAVFLTLLVGWGFLMDYRLEIAEKELNQLLKARQNLEERWKPIEANIKTIEKLAEERRTLDQIMKQNVPVSRLFEKLSDVTPDDTWLNYFDLSGGNVVMLRGESKSAVEYVSVLSRIPGFRDVGFVAPVRKNNRTGREMFSIRFVVDWNEFQKAAD</sequence>
<accession>A0A1I4SS06</accession>
<dbReference type="EMBL" id="FOUU01000002">
    <property type="protein sequence ID" value="SFM67157.1"/>
    <property type="molecule type" value="Genomic_DNA"/>
</dbReference>
<reference evidence="2" key="1">
    <citation type="submission" date="2016-10" db="EMBL/GenBank/DDBJ databases">
        <authorList>
            <person name="Varghese N."/>
            <person name="Submissions S."/>
        </authorList>
    </citation>
    <scope>NUCLEOTIDE SEQUENCE [LARGE SCALE GENOMIC DNA]</scope>
    <source>
        <strain evidence="2">DSM 9990</strain>
    </source>
</reference>
<dbReference type="InterPro" id="IPR007813">
    <property type="entry name" value="PilN"/>
</dbReference>
<evidence type="ECO:0008006" key="3">
    <source>
        <dbReference type="Google" id="ProtNLM"/>
    </source>
</evidence>
<dbReference type="OrthoDB" id="5519194at2"/>
<organism evidence="1 2">
    <name type="scientific">Thermodesulforhabdus norvegica</name>
    <dbReference type="NCBI Taxonomy" id="39841"/>
    <lineage>
        <taxon>Bacteria</taxon>
        <taxon>Pseudomonadati</taxon>
        <taxon>Thermodesulfobacteriota</taxon>
        <taxon>Syntrophobacteria</taxon>
        <taxon>Syntrophobacterales</taxon>
        <taxon>Thermodesulforhabdaceae</taxon>
        <taxon>Thermodesulforhabdus</taxon>
    </lineage>
</organism>
<gene>
    <name evidence="1" type="ORF">SAMN05660836_01129</name>
</gene>
<protein>
    <recommendedName>
        <fullName evidence="3">Fimbrial assembly protein (PilN)</fullName>
    </recommendedName>
</protein>
<evidence type="ECO:0000313" key="2">
    <source>
        <dbReference type="Proteomes" id="UP000199611"/>
    </source>
</evidence>
<dbReference type="RefSeq" id="WP_093394118.1">
    <property type="nucleotide sequence ID" value="NZ_FOUU01000002.1"/>
</dbReference>
<dbReference type="AlphaFoldDB" id="A0A1I4SS06"/>
<dbReference type="Proteomes" id="UP000199611">
    <property type="component" value="Unassembled WGS sequence"/>
</dbReference>
<dbReference type="Pfam" id="PF05137">
    <property type="entry name" value="PilN"/>
    <property type="match status" value="1"/>
</dbReference>